<feature type="domain" description="Plastocyanin-like" evidence="4">
    <location>
        <begin position="57"/>
        <end position="172"/>
    </location>
</feature>
<dbReference type="CDD" id="cd13890">
    <property type="entry name" value="CuRO_3_CueO_FtsP"/>
    <property type="match status" value="1"/>
</dbReference>
<reference evidence="5" key="1">
    <citation type="submission" date="2022-11" db="EMBL/GenBank/DDBJ databases">
        <authorList>
            <person name="Coimbra C."/>
        </authorList>
    </citation>
    <scope>NUCLEOTIDE SEQUENCE</scope>
    <source>
        <strain evidence="5">Jales19</strain>
    </source>
</reference>
<dbReference type="Pfam" id="PF07732">
    <property type="entry name" value="Cu-oxidase_3"/>
    <property type="match status" value="1"/>
</dbReference>
<dbReference type="InterPro" id="IPR006311">
    <property type="entry name" value="TAT_signal"/>
</dbReference>
<dbReference type="CDD" id="cd04232">
    <property type="entry name" value="CuRO_1_CueO_FtsP"/>
    <property type="match status" value="1"/>
</dbReference>
<evidence type="ECO:0000259" key="4">
    <source>
        <dbReference type="Pfam" id="PF07732"/>
    </source>
</evidence>
<dbReference type="Gene3D" id="2.60.40.420">
    <property type="entry name" value="Cupredoxins - blue copper proteins"/>
    <property type="match status" value="3"/>
</dbReference>
<keyword evidence="2" id="KW-0560">Oxidoreductase</keyword>
<dbReference type="SUPFAM" id="SSF49503">
    <property type="entry name" value="Cupredoxins"/>
    <property type="match status" value="2"/>
</dbReference>
<dbReference type="PANTHER" id="PTHR11709:SF2">
    <property type="entry name" value="MULTICOPPER OXIDASE LPR1"/>
    <property type="match status" value="1"/>
</dbReference>
<protein>
    <submittedName>
        <fullName evidence="5">Multicopper oxidase domain-containing protein</fullName>
    </submittedName>
</protein>
<evidence type="ECO:0000256" key="2">
    <source>
        <dbReference type="ARBA" id="ARBA00023002"/>
    </source>
</evidence>
<dbReference type="InterPro" id="IPR008972">
    <property type="entry name" value="Cupredoxin"/>
</dbReference>
<comment type="caution">
    <text evidence="5">The sequence shown here is derived from an EMBL/GenBank/DDBJ whole genome shotgun (WGS) entry which is preliminary data.</text>
</comment>
<dbReference type="PROSITE" id="PS51318">
    <property type="entry name" value="TAT"/>
    <property type="match status" value="1"/>
</dbReference>
<dbReference type="PROSITE" id="PS00080">
    <property type="entry name" value="MULTICOPPER_OXIDASE2"/>
    <property type="match status" value="1"/>
</dbReference>
<evidence type="ECO:0000313" key="5">
    <source>
        <dbReference type="EMBL" id="MCZ8548713.1"/>
    </source>
</evidence>
<name>A0ABT4R581_9HYPH</name>
<evidence type="ECO:0000256" key="1">
    <source>
        <dbReference type="ARBA" id="ARBA00022723"/>
    </source>
</evidence>
<dbReference type="InterPro" id="IPR011706">
    <property type="entry name" value="Cu-oxidase_C"/>
</dbReference>
<dbReference type="RefSeq" id="WP_269908959.1">
    <property type="nucleotide sequence ID" value="NZ_JAPFQA010000038.1"/>
</dbReference>
<dbReference type="PANTHER" id="PTHR11709">
    <property type="entry name" value="MULTI-COPPER OXIDASE"/>
    <property type="match status" value="1"/>
</dbReference>
<dbReference type="Pfam" id="PF07731">
    <property type="entry name" value="Cu-oxidase_2"/>
    <property type="match status" value="1"/>
</dbReference>
<dbReference type="InterPro" id="IPR045087">
    <property type="entry name" value="Cu-oxidase_fam"/>
</dbReference>
<sequence length="426" mass="45984">MKFGRRSLLIGAAAIGAGALVTRPLWYASGAAVEPQSLRIPALLDARALANSVSLEVQAGNTEFFPGRASPTLGYNGGHLGPTIRVNRGDDVEIAVTNRLAEDTTVHWHGLLAPAELDDGPHQLIKSSSTWRPRLPVRQPAATLFYHAHVHGRTGAQVYSGLAGVLIVTDNEERALGLPSEYGVDDLPLVFQDRLFEDGLMVLPEGMMTVMQGRRGNTTLVNGTPNAGLSAALQTAPDTNLPMMMGQGSRVWNLARNITGGGDEVVLRFEPTGQQDPAAPLGRLVSRQSVNAYQATKRRQFVLGMGMGGMMGGGIGSSAGMTINGRPFEMGRIDERVALGDTEIWEISGEMMSHPFHFHGVQSEVLSRNRGKPIARDAGIRDTVLVREPVELLVRFTQPAVRAPFMYHCHILEHKDDGMMGQFATT</sequence>
<accession>A0ABT4R581</accession>
<proteinExistence type="predicted"/>
<organism evidence="5 6">
    <name type="scientific">Mesorhizobium qingshengii</name>
    <dbReference type="NCBI Taxonomy" id="1165689"/>
    <lineage>
        <taxon>Bacteria</taxon>
        <taxon>Pseudomonadati</taxon>
        <taxon>Pseudomonadota</taxon>
        <taxon>Alphaproteobacteria</taxon>
        <taxon>Hyphomicrobiales</taxon>
        <taxon>Phyllobacteriaceae</taxon>
        <taxon>Mesorhizobium</taxon>
    </lineage>
</organism>
<dbReference type="InterPro" id="IPR011707">
    <property type="entry name" value="Cu-oxidase-like_N"/>
</dbReference>
<dbReference type="EMBL" id="JAPFQA010000038">
    <property type="protein sequence ID" value="MCZ8548713.1"/>
    <property type="molecule type" value="Genomic_DNA"/>
</dbReference>
<keyword evidence="1" id="KW-0479">Metal-binding</keyword>
<evidence type="ECO:0000313" key="6">
    <source>
        <dbReference type="Proteomes" id="UP001152178"/>
    </source>
</evidence>
<dbReference type="InterPro" id="IPR002355">
    <property type="entry name" value="Cu_oxidase_Cu_BS"/>
</dbReference>
<dbReference type="Proteomes" id="UP001152178">
    <property type="component" value="Unassembled WGS sequence"/>
</dbReference>
<feature type="domain" description="Plastocyanin-like" evidence="3">
    <location>
        <begin position="322"/>
        <end position="425"/>
    </location>
</feature>
<keyword evidence="6" id="KW-1185">Reference proteome</keyword>
<evidence type="ECO:0000259" key="3">
    <source>
        <dbReference type="Pfam" id="PF07731"/>
    </source>
</evidence>
<gene>
    <name evidence="5" type="ORF">OOJ09_31550</name>
</gene>